<evidence type="ECO:0000256" key="5">
    <source>
        <dbReference type="ARBA" id="ARBA00022840"/>
    </source>
</evidence>
<dbReference type="GO" id="GO:0016887">
    <property type="term" value="F:ATP hydrolysis activity"/>
    <property type="evidence" value="ECO:0007669"/>
    <property type="project" value="InterPro"/>
</dbReference>
<dbReference type="eggNOG" id="COG1132">
    <property type="taxonomic scope" value="Bacteria"/>
</dbReference>
<dbReference type="GO" id="GO:0140359">
    <property type="term" value="F:ABC-type transporter activity"/>
    <property type="evidence" value="ECO:0007669"/>
    <property type="project" value="InterPro"/>
</dbReference>
<dbReference type="EMBL" id="CP006842">
    <property type="protein sequence ID" value="AHW62842.1"/>
    <property type="molecule type" value="Genomic_DNA"/>
</dbReference>
<dbReference type="SMART" id="SM00382">
    <property type="entry name" value="AAA"/>
    <property type="match status" value="1"/>
</dbReference>
<dbReference type="GO" id="GO:0005886">
    <property type="term" value="C:plasma membrane"/>
    <property type="evidence" value="ECO:0007669"/>
    <property type="project" value="UniProtKB-SubCell"/>
</dbReference>
<dbReference type="HOGENOM" id="CLU_000604_84_9_11"/>
<dbReference type="PROSITE" id="PS00211">
    <property type="entry name" value="ABC_TRANSPORTER_1"/>
    <property type="match status" value="1"/>
</dbReference>
<feature type="domain" description="ABC transporter" evidence="11">
    <location>
        <begin position="328"/>
        <end position="537"/>
    </location>
</feature>
<dbReference type="InterPro" id="IPR003439">
    <property type="entry name" value="ABC_transporter-like_ATP-bd"/>
</dbReference>
<reference evidence="13 14" key="1">
    <citation type="journal article" date="2015" name="Int. J. Syst. Evol. Microbiol.">
        <title>Revisiting Corynebacterium glyciniphilum (ex Kubota et al., 1972) sp. nov., nom. rev., isolated from putrefied banana.</title>
        <authorList>
            <person name="Al-Dilaimi A."/>
            <person name="Bednarz H."/>
            <person name="Lomker A."/>
            <person name="Niehaus K."/>
            <person name="Kalinowski J."/>
            <person name="Ruckert C."/>
        </authorList>
    </citation>
    <scope>NUCLEOTIDE SEQUENCE [LARGE SCALE GENOMIC DNA]</scope>
    <source>
        <strain evidence="13">AJ 3170</strain>
    </source>
</reference>
<feature type="transmembrane region" description="Helical" evidence="10">
    <location>
        <begin position="54"/>
        <end position="77"/>
    </location>
</feature>
<dbReference type="InterPro" id="IPR017871">
    <property type="entry name" value="ABC_transporter-like_CS"/>
</dbReference>
<proteinExistence type="inferred from homology"/>
<evidence type="ECO:0000259" key="11">
    <source>
        <dbReference type="PROSITE" id="PS50893"/>
    </source>
</evidence>
<evidence type="ECO:0000256" key="3">
    <source>
        <dbReference type="ARBA" id="ARBA00022692"/>
    </source>
</evidence>
<dbReference type="OrthoDB" id="8773773at2"/>
<dbReference type="Gene3D" id="1.20.1560.10">
    <property type="entry name" value="ABC transporter type 1, transmembrane domain"/>
    <property type="match status" value="1"/>
</dbReference>
<keyword evidence="4" id="KW-0547">Nucleotide-binding</keyword>
<dbReference type="Pfam" id="PF00005">
    <property type="entry name" value="ABC_tran"/>
    <property type="match status" value="1"/>
</dbReference>
<evidence type="ECO:0000256" key="6">
    <source>
        <dbReference type="ARBA" id="ARBA00022967"/>
    </source>
</evidence>
<dbReference type="GO" id="GO:0005524">
    <property type="term" value="F:ATP binding"/>
    <property type="evidence" value="ECO:0007669"/>
    <property type="project" value="UniProtKB-KW"/>
</dbReference>
<keyword evidence="7 10" id="KW-1133">Transmembrane helix</keyword>
<dbReference type="Gene3D" id="3.40.50.300">
    <property type="entry name" value="P-loop containing nucleotide triphosphate hydrolases"/>
    <property type="match status" value="1"/>
</dbReference>
<dbReference type="AlphaFoldDB" id="X5DQB3"/>
<keyword evidence="3 10" id="KW-0812">Transmembrane</keyword>
<sequence length="538" mass="56380">MIRPRHLLDPHIQPVLAPSTGALALSTASAALSGLTGLAAIWCIVQAVEDPSAAWVIRACVAWSCTAFLTAASTWVSHSTEARFEARLRRRIAGHILRIPADRLSTWPEDRLRRLVSDDVAALHHMVAHAPAEVATLLVTPLCAALLLVALAGPAALFALIPGVVAALTYLTVIPRLSATHGAERVRIMGAITTAVNDYARGIRVFRSNGAVDGARADYAEATGRFATSMTAWVRRAAVPAAVAVGLLQAPASYAVAYAVGAGWDTSTLAAVLLLSLALVTPALRLGHGLDYVTAGRTAAGRIGELLAEPTLDSGSKVVRSDDGSPDLVAARVSARRGDRVVVFPTTFRAPSGAVTAVTGPSGAGKSTLLRMIAGLEHPDGGTLEIGGVRVDEVLEHERPHTALLIPQGADVLPSTVRDNLSFTAPDQVPDRALNRALNRARLDIPLDADAGTLSGGERQRLGLARAFLSDAPVILLDEPTSALDAATARRVWSELEDLAHGAGKAVIVVTHDPALAGRADHRVTLNPLSQSQEEHTR</sequence>
<comment type="subcellular location">
    <subcellularLocation>
        <location evidence="1">Cell inner membrane</location>
        <topology evidence="1">Multi-pass membrane protein</topology>
    </subcellularLocation>
</comment>
<evidence type="ECO:0000313" key="13">
    <source>
        <dbReference type="EMBL" id="AHW62842.1"/>
    </source>
</evidence>
<evidence type="ECO:0000313" key="14">
    <source>
        <dbReference type="Proteomes" id="UP000023703"/>
    </source>
</evidence>
<feature type="transmembrane region" description="Helical" evidence="10">
    <location>
        <begin position="21"/>
        <end position="48"/>
    </location>
</feature>
<evidence type="ECO:0000256" key="8">
    <source>
        <dbReference type="ARBA" id="ARBA00023136"/>
    </source>
</evidence>
<dbReference type="PROSITE" id="PS50929">
    <property type="entry name" value="ABC_TM1F"/>
    <property type="match status" value="1"/>
</dbReference>
<evidence type="ECO:0000256" key="9">
    <source>
        <dbReference type="ARBA" id="ARBA00023455"/>
    </source>
</evidence>
<dbReference type="KEGG" id="cgy:CGLY_01970"/>
<keyword evidence="8 10" id="KW-0472">Membrane</keyword>
<dbReference type="PANTHER" id="PTHR24221">
    <property type="entry name" value="ATP-BINDING CASSETTE SUB-FAMILY B"/>
    <property type="match status" value="1"/>
</dbReference>
<dbReference type="PANTHER" id="PTHR24221:SF654">
    <property type="entry name" value="ATP-BINDING CASSETTE SUB-FAMILY B MEMBER 6"/>
    <property type="match status" value="1"/>
</dbReference>
<dbReference type="InterPro" id="IPR027417">
    <property type="entry name" value="P-loop_NTPase"/>
</dbReference>
<dbReference type="Proteomes" id="UP000023703">
    <property type="component" value="Chromosome"/>
</dbReference>
<accession>X5DQB3</accession>
<evidence type="ECO:0000256" key="10">
    <source>
        <dbReference type="SAM" id="Phobius"/>
    </source>
</evidence>
<evidence type="ECO:0000256" key="1">
    <source>
        <dbReference type="ARBA" id="ARBA00004429"/>
    </source>
</evidence>
<feature type="domain" description="ABC transmembrane type-1" evidence="12">
    <location>
        <begin position="24"/>
        <end position="295"/>
    </location>
</feature>
<dbReference type="RefSeq" id="WP_038545671.1">
    <property type="nucleotide sequence ID" value="NZ_CP006842.1"/>
</dbReference>
<dbReference type="SUPFAM" id="SSF90123">
    <property type="entry name" value="ABC transporter transmembrane region"/>
    <property type="match status" value="1"/>
</dbReference>
<keyword evidence="6" id="KW-1278">Translocase</keyword>
<keyword evidence="2" id="KW-1003">Cell membrane</keyword>
<evidence type="ECO:0000256" key="4">
    <source>
        <dbReference type="ARBA" id="ARBA00022741"/>
    </source>
</evidence>
<dbReference type="InterPro" id="IPR011527">
    <property type="entry name" value="ABC1_TM_dom"/>
</dbReference>
<feature type="transmembrane region" description="Helical" evidence="10">
    <location>
        <begin position="159"/>
        <end position="179"/>
    </location>
</feature>
<dbReference type="STRING" id="1404245.CGLY_01970"/>
<dbReference type="SUPFAM" id="SSF52540">
    <property type="entry name" value="P-loop containing nucleoside triphosphate hydrolases"/>
    <property type="match status" value="1"/>
</dbReference>
<organism evidence="13 14">
    <name type="scientific">Corynebacterium glyciniphilum AJ 3170</name>
    <dbReference type="NCBI Taxonomy" id="1404245"/>
    <lineage>
        <taxon>Bacteria</taxon>
        <taxon>Bacillati</taxon>
        <taxon>Actinomycetota</taxon>
        <taxon>Actinomycetes</taxon>
        <taxon>Mycobacteriales</taxon>
        <taxon>Corynebacteriaceae</taxon>
        <taxon>Corynebacterium</taxon>
    </lineage>
</organism>
<evidence type="ECO:0000256" key="7">
    <source>
        <dbReference type="ARBA" id="ARBA00022989"/>
    </source>
</evidence>
<protein>
    <submittedName>
        <fullName evidence="13">ABC-type multidrug transporter, ATPase subunit</fullName>
    </submittedName>
</protein>
<dbReference type="InterPro" id="IPR003593">
    <property type="entry name" value="AAA+_ATPase"/>
</dbReference>
<evidence type="ECO:0000259" key="12">
    <source>
        <dbReference type="PROSITE" id="PS50929"/>
    </source>
</evidence>
<keyword evidence="14" id="KW-1185">Reference proteome</keyword>
<dbReference type="InterPro" id="IPR036640">
    <property type="entry name" value="ABC1_TM_sf"/>
</dbReference>
<name>X5DQB3_9CORY</name>
<feature type="transmembrane region" description="Helical" evidence="10">
    <location>
        <begin position="134"/>
        <end position="153"/>
    </location>
</feature>
<keyword evidence="5" id="KW-0067">ATP-binding</keyword>
<keyword evidence="2" id="KW-0997">Cell inner membrane</keyword>
<comment type="similarity">
    <text evidence="9">Belongs to the ABC transporter superfamily. Siderophore-Fe(3+) uptake transporter (SIUT) (TC 3.A.1.21) family.</text>
</comment>
<gene>
    <name evidence="13" type="ORF">CGLY_01970</name>
</gene>
<evidence type="ECO:0000256" key="2">
    <source>
        <dbReference type="ARBA" id="ARBA00022519"/>
    </source>
</evidence>
<dbReference type="PROSITE" id="PS50893">
    <property type="entry name" value="ABC_TRANSPORTER_2"/>
    <property type="match status" value="1"/>
</dbReference>
<dbReference type="InterPro" id="IPR039421">
    <property type="entry name" value="Type_1_exporter"/>
</dbReference>